<organism evidence="2">
    <name type="scientific">mine drainage metagenome</name>
    <dbReference type="NCBI Taxonomy" id="410659"/>
    <lineage>
        <taxon>unclassified sequences</taxon>
        <taxon>metagenomes</taxon>
        <taxon>ecological metagenomes</taxon>
    </lineage>
</organism>
<keyword evidence="1" id="KW-0472">Membrane</keyword>
<evidence type="ECO:0000313" key="2">
    <source>
        <dbReference type="EMBL" id="OIQ72466.1"/>
    </source>
</evidence>
<keyword evidence="1" id="KW-1133">Transmembrane helix</keyword>
<dbReference type="EMBL" id="MLJW01003260">
    <property type="protein sequence ID" value="OIQ72466.1"/>
    <property type="molecule type" value="Genomic_DNA"/>
</dbReference>
<accession>A0A1J5PMT8</accession>
<sequence length="129" mass="14273">MRALFRRIYQTGVAIATFGTIAAITRAARLIAIAVIVAALVLIVTVLTVLLTQLSHRLTQHAGVMFGVLQEVFMRHAVIGQLRIARQLEVFLDDLLRGAAHLAFGTRRFKDAVDDVSHRTRTVRLGTRS</sequence>
<comment type="caution">
    <text evidence="2">The sequence shown here is derived from an EMBL/GenBank/DDBJ whole genome shotgun (WGS) entry which is preliminary data.</text>
</comment>
<proteinExistence type="predicted"/>
<evidence type="ECO:0000256" key="1">
    <source>
        <dbReference type="SAM" id="Phobius"/>
    </source>
</evidence>
<dbReference type="AlphaFoldDB" id="A0A1J5PMT8"/>
<protein>
    <submittedName>
        <fullName evidence="2">Uncharacterized protein</fullName>
    </submittedName>
</protein>
<name>A0A1J5PMT8_9ZZZZ</name>
<keyword evidence="1" id="KW-0812">Transmembrane</keyword>
<gene>
    <name evidence="2" type="ORF">GALL_459060</name>
</gene>
<feature type="transmembrane region" description="Helical" evidence="1">
    <location>
        <begin position="30"/>
        <end position="51"/>
    </location>
</feature>
<reference evidence="2" key="1">
    <citation type="submission" date="2016-10" db="EMBL/GenBank/DDBJ databases">
        <title>Sequence of Gallionella enrichment culture.</title>
        <authorList>
            <person name="Poehlein A."/>
            <person name="Muehling M."/>
            <person name="Daniel R."/>
        </authorList>
    </citation>
    <scope>NUCLEOTIDE SEQUENCE</scope>
</reference>